<gene>
    <name evidence="1" type="ORF">CS538_08850</name>
</gene>
<accession>A0A2G7HHT7</accession>
<keyword evidence="2" id="KW-1185">Reference proteome</keyword>
<proteinExistence type="predicted"/>
<reference evidence="1 2" key="1">
    <citation type="submission" date="2017-10" db="EMBL/GenBank/DDBJ databases">
        <title>Reclassification of Eubacterium combesii and discrepancies in the nomenclature of botulinum neurotoxin producing clostridia. Request for an Opinion.</title>
        <authorList>
            <person name="Dobritsa A.P."/>
            <person name="Kutumbaka K.K."/>
            <person name="Samadpour M."/>
        </authorList>
    </citation>
    <scope>NUCLEOTIDE SEQUENCE [LARGE SCALE GENOMIC DNA]</scope>
    <source>
        <strain evidence="1 2">DSM 20696</strain>
    </source>
</reference>
<dbReference type="EMBL" id="PEIK01000005">
    <property type="protein sequence ID" value="PIH04691.1"/>
    <property type="molecule type" value="Genomic_DNA"/>
</dbReference>
<organism evidence="1 2">
    <name type="scientific">Clostridium combesii</name>
    <dbReference type="NCBI Taxonomy" id="39481"/>
    <lineage>
        <taxon>Bacteria</taxon>
        <taxon>Bacillati</taxon>
        <taxon>Bacillota</taxon>
        <taxon>Clostridia</taxon>
        <taxon>Eubacteriales</taxon>
        <taxon>Clostridiaceae</taxon>
        <taxon>Clostridium</taxon>
    </lineage>
</organism>
<comment type="caution">
    <text evidence="1">The sequence shown here is derived from an EMBL/GenBank/DDBJ whole genome shotgun (WGS) entry which is preliminary data.</text>
</comment>
<name>A0A2G7HHT7_9CLOT</name>
<dbReference type="AlphaFoldDB" id="A0A2G7HHT7"/>
<protein>
    <submittedName>
        <fullName evidence="1">Uncharacterized protein</fullName>
    </submittedName>
</protein>
<feature type="non-terminal residue" evidence="1">
    <location>
        <position position="1"/>
    </location>
</feature>
<evidence type="ECO:0000313" key="1">
    <source>
        <dbReference type="EMBL" id="PIH04691.1"/>
    </source>
</evidence>
<sequence length="586" mass="63041">GTATLADYELIGITGVTEINLVDVNEALKGKGHKVVSKMQSEASVIISALNTINSGTTNINPYKNLGITTVNSDNVKAIKEAIKVRRDIKKENLTKAEINKVVNEVLEKIEKSFEAVNAGTATLDDYELIGVTGVTEVNLVDVNEALKGKGHKVVSKMQSEASVIISALNTINSGTTNINPYKNLGITTVNSDNVKAIKEAIKVRRDIKKENLTKAEINKIVNEVLEKIEKSFGAVNAGTATLSDYELIGITGVAEINLVDVNEALKGKGHKVVSKMQSEVNTIINSLNSINKGYTSTSYYKNIGITTVNSDNIKAIAKAVKEARDVKKVNLTKAEISKITNEVLEKIEKSFGAVNAGTATLADYELIGITGVTEINLVDVNEVLKGKGHKVVSKMQSEASIIISLLNTINSGVANINYYKNIGITTVNLDNVKVIAKAVKEARDVKKVNLTKAEISKITNEVLEKIEKSFGAVNAGTATLADYELIGITGVTEINLVDVNEVLKGKGHKVVSKMQSEASIIISSLNTINSGVANINYYKNIGITTVNLDNIKVIAKAVKEARNVKKVNLTKDEISKIVNEVLNKK</sequence>
<evidence type="ECO:0000313" key="2">
    <source>
        <dbReference type="Proteomes" id="UP000231322"/>
    </source>
</evidence>
<dbReference type="Proteomes" id="UP000231322">
    <property type="component" value="Unassembled WGS sequence"/>
</dbReference>